<proteinExistence type="predicted"/>
<evidence type="ECO:0000313" key="2">
    <source>
        <dbReference type="Proteomes" id="UP001564657"/>
    </source>
</evidence>
<dbReference type="Pfam" id="PF02348">
    <property type="entry name" value="CTP_transf_3"/>
    <property type="match status" value="1"/>
</dbReference>
<dbReference type="SUPFAM" id="SSF53448">
    <property type="entry name" value="Nucleotide-diphospho-sugar transferases"/>
    <property type="match status" value="1"/>
</dbReference>
<name>A0ABV4BJZ3_9CLOT</name>
<organism evidence="1 2">
    <name type="scientific">Clostridium moutaii</name>
    <dbReference type="NCBI Taxonomy" id="3240932"/>
    <lineage>
        <taxon>Bacteria</taxon>
        <taxon>Bacillati</taxon>
        <taxon>Bacillota</taxon>
        <taxon>Clostridia</taxon>
        <taxon>Eubacteriales</taxon>
        <taxon>Clostridiaceae</taxon>
        <taxon>Clostridium</taxon>
    </lineage>
</organism>
<accession>A0ABV4BJZ3</accession>
<dbReference type="RefSeq" id="WP_369702686.1">
    <property type="nucleotide sequence ID" value="NZ_JBGEWD010000001.1"/>
</dbReference>
<dbReference type="EMBL" id="JBGEWD010000001">
    <property type="protein sequence ID" value="MEY7998803.1"/>
    <property type="molecule type" value="Genomic_DNA"/>
</dbReference>
<dbReference type="PANTHER" id="PTHR42866:SF1">
    <property type="entry name" value="SPORE COAT POLYSACCHARIDE BIOSYNTHESIS PROTEIN SPSF"/>
    <property type="match status" value="1"/>
</dbReference>
<dbReference type="PANTHER" id="PTHR42866">
    <property type="entry name" value="3-DEOXY-MANNO-OCTULOSONATE CYTIDYLYLTRANSFERASE"/>
    <property type="match status" value="1"/>
</dbReference>
<protein>
    <recommendedName>
        <fullName evidence="3">3-deoxy-manno-octulosonate cytidylyltransferase</fullName>
    </recommendedName>
</protein>
<reference evidence="1 2" key="1">
    <citation type="submission" date="2024-08" db="EMBL/GenBank/DDBJ databases">
        <title>Clostridium lapicellarii sp. nov., and Clostridium renhuaiense sp. nov., two species isolated from the mud in a fermentation cellar used for producing sauce-flavour Chinese liquors.</title>
        <authorList>
            <person name="Yang F."/>
            <person name="Wang H."/>
            <person name="Chen L.Q."/>
            <person name="Zhou N."/>
            <person name="Lu J.J."/>
            <person name="Pu X.X."/>
            <person name="Wan B."/>
            <person name="Wang L."/>
            <person name="Liu S.J."/>
        </authorList>
    </citation>
    <scope>NUCLEOTIDE SEQUENCE [LARGE SCALE GENOMIC DNA]</scope>
    <source>
        <strain evidence="1 2">MT-5</strain>
    </source>
</reference>
<comment type="caution">
    <text evidence="1">The sequence shown here is derived from an EMBL/GenBank/DDBJ whole genome shotgun (WGS) entry which is preliminary data.</text>
</comment>
<keyword evidence="2" id="KW-1185">Reference proteome</keyword>
<gene>
    <name evidence="1" type="ORF">AB8U03_01100</name>
</gene>
<evidence type="ECO:0008006" key="3">
    <source>
        <dbReference type="Google" id="ProtNLM"/>
    </source>
</evidence>
<dbReference type="InterPro" id="IPR003329">
    <property type="entry name" value="Cytidylyl_trans"/>
</dbReference>
<dbReference type="InterPro" id="IPR029044">
    <property type="entry name" value="Nucleotide-diphossugar_trans"/>
</dbReference>
<evidence type="ECO:0000313" key="1">
    <source>
        <dbReference type="EMBL" id="MEY7998803.1"/>
    </source>
</evidence>
<dbReference type="Gene3D" id="3.90.550.10">
    <property type="entry name" value="Spore Coat Polysaccharide Biosynthesis Protein SpsA, Chain A"/>
    <property type="match status" value="1"/>
</dbReference>
<dbReference type="Proteomes" id="UP001564657">
    <property type="component" value="Unassembled WGS sequence"/>
</dbReference>
<sequence>MNIEKNYNNVVCIMQARTGSTRLPGKVLKNICGKTVLENVIDRLKRVKNIDKIVIATTTKKQDDIIAEIAKKSLVGYFRGSEEHVLSRYY</sequence>